<feature type="transmembrane region" description="Helical" evidence="9">
    <location>
        <begin position="66"/>
        <end position="86"/>
    </location>
</feature>
<reference evidence="11 12" key="1">
    <citation type="submission" date="2019-08" db="EMBL/GenBank/DDBJ databases">
        <title>Draft genome for granaticin producer strain Streptomyces parvus C05.</title>
        <authorList>
            <person name="Gonzalez-Pimentel J.L."/>
        </authorList>
    </citation>
    <scope>NUCLEOTIDE SEQUENCE [LARGE SCALE GENOMIC DNA]</scope>
    <source>
        <strain evidence="11 12">C05</strain>
    </source>
</reference>
<name>A0A5D4IRN2_9ACTN</name>
<keyword evidence="2" id="KW-0813">Transport</keyword>
<keyword evidence="4 9" id="KW-0812">Transmembrane</keyword>
<comment type="caution">
    <text evidence="11">The sequence shown here is derived from an EMBL/GenBank/DDBJ whole genome shotgun (WGS) entry which is preliminary data.</text>
</comment>
<dbReference type="PROSITE" id="PS50850">
    <property type="entry name" value="MFS"/>
    <property type="match status" value="1"/>
</dbReference>
<dbReference type="Proteomes" id="UP000323242">
    <property type="component" value="Unassembled WGS sequence"/>
</dbReference>
<dbReference type="PRINTS" id="PR01036">
    <property type="entry name" value="TCRTETB"/>
</dbReference>
<feature type="transmembrane region" description="Helical" evidence="9">
    <location>
        <begin position="249"/>
        <end position="266"/>
    </location>
</feature>
<feature type="transmembrane region" description="Helical" evidence="9">
    <location>
        <begin position="382"/>
        <end position="403"/>
    </location>
</feature>
<evidence type="ECO:0000259" key="10">
    <source>
        <dbReference type="PROSITE" id="PS50850"/>
    </source>
</evidence>
<gene>
    <name evidence="11" type="ORF">FY004_25170</name>
</gene>
<feature type="transmembrane region" description="Helical" evidence="9">
    <location>
        <begin position="98"/>
        <end position="124"/>
    </location>
</feature>
<evidence type="ECO:0000256" key="4">
    <source>
        <dbReference type="ARBA" id="ARBA00022692"/>
    </source>
</evidence>
<dbReference type="PANTHER" id="PTHR42718">
    <property type="entry name" value="MAJOR FACILITATOR SUPERFAMILY MULTIDRUG TRANSPORTER MFSC"/>
    <property type="match status" value="1"/>
</dbReference>
<dbReference type="PANTHER" id="PTHR42718:SF47">
    <property type="entry name" value="METHYL VIOLOGEN RESISTANCE PROTEIN SMVA"/>
    <property type="match status" value="1"/>
</dbReference>
<sequence length="532" mass="55084">MPSASRAPVPGTAEGGPTAAAEAPKPVRRWLVLAVVCSGLLLVAMDATVLNVALPSIAHQLSPSAVQLLWIIDLYSLVVAGLLVFAGSLSDRFGRRRVFLIGLAVFGLASVVAAMADTTALLIASRALRGIGGALIMPATLSVIRNVFTDARERGMAIAIWASTASVGTAAGPILAGLLLESFWWGSVFLLTIPPVLLAAAGALAWVPESRDPNPGRIDGLSALLSIVGMVGIVYGIKEIAKHGFSDGISVAVGVLGVVALAVFVGRQRQLSYPMIDLELFRSRRFTTSALAVLLSFFGFFGLLFFITQYFQVVRNLSPLETGVRMLPLAIASLIAAPLTDVFVRKYGTRLTLTGGFTVIAASMALFTVLDGESSEVLSVFGLAGVGFGAAIAVTAGSQAIMVSAPMDRAGGAAAIQETSFELGAGLGVALLGSLMTALYGHYFDDVAGVSGAALENARESLPTAQEQAGRLGEAGQELFTAAQSAFLEALSITVMAGAVAMLIIAVLAYLFLPNRVKEQKELEESGGGGGW</sequence>
<feature type="transmembrane region" description="Helical" evidence="9">
    <location>
        <begin position="30"/>
        <end position="54"/>
    </location>
</feature>
<evidence type="ECO:0000256" key="3">
    <source>
        <dbReference type="ARBA" id="ARBA00022475"/>
    </source>
</evidence>
<keyword evidence="7" id="KW-0046">Antibiotic resistance</keyword>
<dbReference type="Gene3D" id="1.20.1720.10">
    <property type="entry name" value="Multidrug resistance protein D"/>
    <property type="match status" value="1"/>
</dbReference>
<feature type="transmembrane region" description="Helical" evidence="9">
    <location>
        <begin position="490"/>
        <end position="513"/>
    </location>
</feature>
<dbReference type="Gene3D" id="1.20.1250.20">
    <property type="entry name" value="MFS general substrate transporter like domains"/>
    <property type="match status" value="1"/>
</dbReference>
<evidence type="ECO:0000256" key="2">
    <source>
        <dbReference type="ARBA" id="ARBA00022448"/>
    </source>
</evidence>
<feature type="transmembrane region" description="Helical" evidence="9">
    <location>
        <begin position="155"/>
        <end position="176"/>
    </location>
</feature>
<evidence type="ECO:0000256" key="9">
    <source>
        <dbReference type="SAM" id="Phobius"/>
    </source>
</evidence>
<dbReference type="InterPro" id="IPR020846">
    <property type="entry name" value="MFS_dom"/>
</dbReference>
<evidence type="ECO:0000256" key="6">
    <source>
        <dbReference type="ARBA" id="ARBA00023136"/>
    </source>
</evidence>
<feature type="transmembrane region" description="Helical" evidence="9">
    <location>
        <begin position="327"/>
        <end position="344"/>
    </location>
</feature>
<feature type="transmembrane region" description="Helical" evidence="9">
    <location>
        <begin position="218"/>
        <end position="237"/>
    </location>
</feature>
<accession>A0A5D4IRN2</accession>
<dbReference type="InterPro" id="IPR011701">
    <property type="entry name" value="MFS"/>
</dbReference>
<feature type="transmembrane region" description="Helical" evidence="9">
    <location>
        <begin position="130"/>
        <end position="148"/>
    </location>
</feature>
<dbReference type="AlphaFoldDB" id="A0A5D4IRN2"/>
<keyword evidence="5 9" id="KW-1133">Transmembrane helix</keyword>
<protein>
    <submittedName>
        <fullName evidence="11">MFS transporter</fullName>
    </submittedName>
</protein>
<dbReference type="GO" id="GO:0046677">
    <property type="term" value="P:response to antibiotic"/>
    <property type="evidence" value="ECO:0007669"/>
    <property type="project" value="UniProtKB-KW"/>
</dbReference>
<feature type="domain" description="Major facilitator superfamily (MFS) profile" evidence="10">
    <location>
        <begin position="32"/>
        <end position="517"/>
    </location>
</feature>
<feature type="compositionally biased region" description="Low complexity" evidence="8">
    <location>
        <begin position="7"/>
        <end position="20"/>
    </location>
</feature>
<organism evidence="11 12">
    <name type="scientific">Streptomyces parvus</name>
    <dbReference type="NCBI Taxonomy" id="66428"/>
    <lineage>
        <taxon>Bacteria</taxon>
        <taxon>Bacillati</taxon>
        <taxon>Actinomycetota</taxon>
        <taxon>Actinomycetes</taxon>
        <taxon>Kitasatosporales</taxon>
        <taxon>Streptomycetaceae</taxon>
        <taxon>Streptomyces</taxon>
    </lineage>
</organism>
<keyword evidence="3" id="KW-1003">Cell membrane</keyword>
<comment type="subcellular location">
    <subcellularLocation>
        <location evidence="1">Cell membrane</location>
        <topology evidence="1">Multi-pass membrane protein</topology>
    </subcellularLocation>
</comment>
<keyword evidence="6 9" id="KW-0472">Membrane</keyword>
<dbReference type="GO" id="GO:0022857">
    <property type="term" value="F:transmembrane transporter activity"/>
    <property type="evidence" value="ECO:0007669"/>
    <property type="project" value="InterPro"/>
</dbReference>
<dbReference type="CDD" id="cd17321">
    <property type="entry name" value="MFS_MMR_MDR_like"/>
    <property type="match status" value="1"/>
</dbReference>
<evidence type="ECO:0000256" key="5">
    <source>
        <dbReference type="ARBA" id="ARBA00022989"/>
    </source>
</evidence>
<proteinExistence type="predicted"/>
<feature type="transmembrane region" description="Helical" evidence="9">
    <location>
        <begin position="182"/>
        <end position="206"/>
    </location>
</feature>
<feature type="transmembrane region" description="Helical" evidence="9">
    <location>
        <begin position="423"/>
        <end position="443"/>
    </location>
</feature>
<dbReference type="GO" id="GO:0005886">
    <property type="term" value="C:plasma membrane"/>
    <property type="evidence" value="ECO:0007669"/>
    <property type="project" value="UniProtKB-SubCell"/>
</dbReference>
<dbReference type="InterPro" id="IPR036259">
    <property type="entry name" value="MFS_trans_sf"/>
</dbReference>
<feature type="transmembrane region" description="Helical" evidence="9">
    <location>
        <begin position="351"/>
        <end position="370"/>
    </location>
</feature>
<dbReference type="SUPFAM" id="SSF103473">
    <property type="entry name" value="MFS general substrate transporter"/>
    <property type="match status" value="1"/>
</dbReference>
<keyword evidence="12" id="KW-1185">Reference proteome</keyword>
<evidence type="ECO:0000256" key="8">
    <source>
        <dbReference type="SAM" id="MobiDB-lite"/>
    </source>
</evidence>
<feature type="transmembrane region" description="Helical" evidence="9">
    <location>
        <begin position="286"/>
        <end position="307"/>
    </location>
</feature>
<evidence type="ECO:0000313" key="11">
    <source>
        <dbReference type="EMBL" id="TYR55014.1"/>
    </source>
</evidence>
<dbReference type="EMBL" id="VSZQ01000154">
    <property type="protein sequence ID" value="TYR55014.1"/>
    <property type="molecule type" value="Genomic_DNA"/>
</dbReference>
<dbReference type="Pfam" id="PF07690">
    <property type="entry name" value="MFS_1"/>
    <property type="match status" value="1"/>
</dbReference>
<feature type="region of interest" description="Disordered" evidence="8">
    <location>
        <begin position="1"/>
        <end position="20"/>
    </location>
</feature>
<evidence type="ECO:0000256" key="7">
    <source>
        <dbReference type="ARBA" id="ARBA00023251"/>
    </source>
</evidence>
<evidence type="ECO:0000313" key="12">
    <source>
        <dbReference type="Proteomes" id="UP000323242"/>
    </source>
</evidence>
<evidence type="ECO:0000256" key="1">
    <source>
        <dbReference type="ARBA" id="ARBA00004651"/>
    </source>
</evidence>